<comment type="caution">
    <text evidence="2">The sequence shown here is derived from an EMBL/GenBank/DDBJ whole genome shotgun (WGS) entry which is preliminary data.</text>
</comment>
<keyword evidence="1" id="KW-0732">Signal</keyword>
<evidence type="ECO:0008006" key="4">
    <source>
        <dbReference type="Google" id="ProtNLM"/>
    </source>
</evidence>
<evidence type="ECO:0000256" key="1">
    <source>
        <dbReference type="SAM" id="SignalP"/>
    </source>
</evidence>
<dbReference type="AlphaFoldDB" id="A0A164AA53"/>
<dbReference type="eggNOG" id="ENOG503052S">
    <property type="taxonomic scope" value="Bacteria"/>
</dbReference>
<name>A0A164AA53_9BACL</name>
<gene>
    <name evidence="2" type="ORF">AV654_07575</name>
</gene>
<evidence type="ECO:0000313" key="2">
    <source>
        <dbReference type="EMBL" id="KZE83431.1"/>
    </source>
</evidence>
<organism evidence="2 3">
    <name type="scientific">Paenibacillus elgii</name>
    <dbReference type="NCBI Taxonomy" id="189691"/>
    <lineage>
        <taxon>Bacteria</taxon>
        <taxon>Bacillati</taxon>
        <taxon>Bacillota</taxon>
        <taxon>Bacilli</taxon>
        <taxon>Bacillales</taxon>
        <taxon>Paenibacillaceae</taxon>
        <taxon>Paenibacillus</taxon>
    </lineage>
</organism>
<dbReference type="STRING" id="1007103.GCA_000213315_06048"/>
<reference evidence="3" key="1">
    <citation type="submission" date="2016-01" db="EMBL/GenBank/DDBJ databases">
        <title>Draft genome of Chromobacterium sp. F49.</title>
        <authorList>
            <person name="Hong K.W."/>
        </authorList>
    </citation>
    <scope>NUCLEOTIDE SEQUENCE [LARGE SCALE GENOMIC DNA]</scope>
    <source>
        <strain evidence="3">M63</strain>
    </source>
</reference>
<protein>
    <recommendedName>
        <fullName evidence="4">SH3b domain-containing protein</fullName>
    </recommendedName>
</protein>
<dbReference type="Proteomes" id="UP000076563">
    <property type="component" value="Unassembled WGS sequence"/>
</dbReference>
<sequence length="425" mass="47914">MDDISKWLILLLAAAVTLPSGSQIALADQKSADQKPADQKLAEPNVMPYITLFDDFKLYASDKTKPNEVLGSISAYQSVKLAPIESDKLLYITNMDKVPVETWLGKAWINLKEGAYKYGQLQKQEQTLTLLDPQTPLYDSRMKITGNSLSPQQVQAVASIDACDPYTPCRTSAKWYLIRTSWLGEQWIRSEHYAEYYEGVGQPVDGMIPIARESEVYSLPFEKPLADEPKLPPQVLKPVGKYTRLAGMTPPSVWYQIETPNGLRWIRCSDGYGLGFEGVEQVDLKLDIPVPFHYFKTPAIYSTYTEKIGAEQPAQTVQVIGKIGNWYFTVSEGVGKWINPSMEIASRLTGDFEQDTKLGVQLSSERLELTGTSIGFDIPYVENQPAEKWLTFTPQTVTASRVWKSPNGESWYYIHTWQGAKWVRP</sequence>
<dbReference type="OrthoDB" id="2496751at2"/>
<proteinExistence type="predicted"/>
<evidence type="ECO:0000313" key="3">
    <source>
        <dbReference type="Proteomes" id="UP000076563"/>
    </source>
</evidence>
<dbReference type="EMBL" id="LQRA01000024">
    <property type="protein sequence ID" value="KZE83431.1"/>
    <property type="molecule type" value="Genomic_DNA"/>
</dbReference>
<feature type="chain" id="PRO_5007848585" description="SH3b domain-containing protein" evidence="1">
    <location>
        <begin position="28"/>
        <end position="425"/>
    </location>
</feature>
<dbReference type="RefSeq" id="WP_063178022.1">
    <property type="nucleotide sequence ID" value="NZ_LQRA01000024.1"/>
</dbReference>
<accession>A0A164AA53</accession>
<feature type="signal peptide" evidence="1">
    <location>
        <begin position="1"/>
        <end position="27"/>
    </location>
</feature>
<keyword evidence="3" id="KW-1185">Reference proteome</keyword>